<protein>
    <submittedName>
        <fullName evidence="1">Transposable element Tcb1 transposase</fullName>
    </submittedName>
</protein>
<gene>
    <name evidence="1" type="primary">NCL1_06812</name>
    <name evidence="1" type="ORF">TNCV_26891</name>
</gene>
<comment type="caution">
    <text evidence="1">The sequence shown here is derived from an EMBL/GenBank/DDBJ whole genome shotgun (WGS) entry which is preliminary data.</text>
</comment>
<dbReference type="EMBL" id="BMAU01021437">
    <property type="protein sequence ID" value="GFY36486.1"/>
    <property type="molecule type" value="Genomic_DNA"/>
</dbReference>
<name>A0A8X6WM08_TRICX</name>
<evidence type="ECO:0000313" key="1">
    <source>
        <dbReference type="EMBL" id="GFY36486.1"/>
    </source>
</evidence>
<dbReference type="Proteomes" id="UP000887159">
    <property type="component" value="Unassembled WGS sequence"/>
</dbReference>
<dbReference type="Gene3D" id="3.30.420.10">
    <property type="entry name" value="Ribonuclease H-like superfamily/Ribonuclease H"/>
    <property type="match status" value="1"/>
</dbReference>
<dbReference type="InterPro" id="IPR036397">
    <property type="entry name" value="RNaseH_sf"/>
</dbReference>
<dbReference type="GO" id="GO:0003676">
    <property type="term" value="F:nucleic acid binding"/>
    <property type="evidence" value="ECO:0007669"/>
    <property type="project" value="InterPro"/>
</dbReference>
<sequence length="76" mass="8409">MQLLPPPAYSPDMSLITHVWDLVDQRLARDPLPGASKDELLLRIQAIWNTLLQADGENVFDSMTRRIAAPIAARGG</sequence>
<accession>A0A8X6WM08</accession>
<organism evidence="1 2">
    <name type="scientific">Trichonephila clavipes</name>
    <name type="common">Golden silk orbweaver</name>
    <name type="synonym">Nephila clavipes</name>
    <dbReference type="NCBI Taxonomy" id="2585209"/>
    <lineage>
        <taxon>Eukaryota</taxon>
        <taxon>Metazoa</taxon>
        <taxon>Ecdysozoa</taxon>
        <taxon>Arthropoda</taxon>
        <taxon>Chelicerata</taxon>
        <taxon>Arachnida</taxon>
        <taxon>Araneae</taxon>
        <taxon>Araneomorphae</taxon>
        <taxon>Entelegynae</taxon>
        <taxon>Araneoidea</taxon>
        <taxon>Nephilidae</taxon>
        <taxon>Trichonephila</taxon>
    </lineage>
</organism>
<reference evidence="1" key="1">
    <citation type="submission" date="2020-08" db="EMBL/GenBank/DDBJ databases">
        <title>Multicomponent nature underlies the extraordinary mechanical properties of spider dragline silk.</title>
        <authorList>
            <person name="Kono N."/>
            <person name="Nakamura H."/>
            <person name="Mori M."/>
            <person name="Yoshida Y."/>
            <person name="Ohtoshi R."/>
            <person name="Malay A.D."/>
            <person name="Moran D.A.P."/>
            <person name="Tomita M."/>
            <person name="Numata K."/>
            <person name="Arakawa K."/>
        </authorList>
    </citation>
    <scope>NUCLEOTIDE SEQUENCE</scope>
</reference>
<dbReference type="AlphaFoldDB" id="A0A8X6WM08"/>
<keyword evidence="2" id="KW-1185">Reference proteome</keyword>
<evidence type="ECO:0000313" key="2">
    <source>
        <dbReference type="Proteomes" id="UP000887159"/>
    </source>
</evidence>
<proteinExistence type="predicted"/>